<comment type="caution">
    <text evidence="2">The sequence shown here is derived from an EMBL/GenBank/DDBJ whole genome shotgun (WGS) entry which is preliminary data.</text>
</comment>
<keyword evidence="1" id="KW-0732">Signal</keyword>
<dbReference type="AlphaFoldDB" id="A0A099L3R9"/>
<sequence>MKNTWLGLILVLLIALQSYAAVANSEENHQVDSQHILTEHSHDVDDINLVDESSGSEHNIKDCHHCGHCQGAHTQWVASNKSALATPLFIITNQYFYNDNLDKSFIEELIRPPIS</sequence>
<dbReference type="RefSeq" id="WP_033080978.1">
    <property type="nucleotide sequence ID" value="NZ_JQEC01000006.1"/>
</dbReference>
<evidence type="ECO:0008006" key="4">
    <source>
        <dbReference type="Google" id="ProtNLM"/>
    </source>
</evidence>
<evidence type="ECO:0000313" key="3">
    <source>
        <dbReference type="Proteomes" id="UP000029868"/>
    </source>
</evidence>
<feature type="chain" id="PRO_5001949811" description="DUF2946 domain-containing protein" evidence="1">
    <location>
        <begin position="21"/>
        <end position="115"/>
    </location>
</feature>
<dbReference type="Proteomes" id="UP000029868">
    <property type="component" value="Unassembled WGS sequence"/>
</dbReference>
<proteinExistence type="predicted"/>
<dbReference type="EMBL" id="JQEC01000006">
    <property type="protein sequence ID" value="KGJ96802.1"/>
    <property type="molecule type" value="Genomic_DNA"/>
</dbReference>
<dbReference type="OrthoDB" id="6228003at2"/>
<accession>A0A099L3R9</accession>
<feature type="signal peptide" evidence="1">
    <location>
        <begin position="1"/>
        <end position="20"/>
    </location>
</feature>
<gene>
    <name evidence="2" type="ORF">GAB14E_1678</name>
</gene>
<reference evidence="2 3" key="1">
    <citation type="submission" date="2014-08" db="EMBL/GenBank/DDBJ databases">
        <title>Genomic and Phenotypic Diversity of Colwellia psychrerythraea strains from Disparate Marine Basins.</title>
        <authorList>
            <person name="Techtmann S.M."/>
            <person name="Stelling S.C."/>
            <person name="Utturkar S.M."/>
            <person name="Alshibli N."/>
            <person name="Harris A."/>
            <person name="Brown S.D."/>
            <person name="Hazen T.C."/>
        </authorList>
    </citation>
    <scope>NUCLEOTIDE SEQUENCE [LARGE SCALE GENOMIC DNA]</scope>
    <source>
        <strain evidence="2 3">GAB14E</strain>
    </source>
</reference>
<evidence type="ECO:0000313" key="2">
    <source>
        <dbReference type="EMBL" id="KGJ96802.1"/>
    </source>
</evidence>
<name>A0A099L3R9_COLPS</name>
<dbReference type="PATRIC" id="fig|28229.3.peg.849"/>
<evidence type="ECO:0000256" key="1">
    <source>
        <dbReference type="SAM" id="SignalP"/>
    </source>
</evidence>
<organism evidence="2 3">
    <name type="scientific">Colwellia psychrerythraea</name>
    <name type="common">Vibrio psychroerythus</name>
    <dbReference type="NCBI Taxonomy" id="28229"/>
    <lineage>
        <taxon>Bacteria</taxon>
        <taxon>Pseudomonadati</taxon>
        <taxon>Pseudomonadota</taxon>
        <taxon>Gammaproteobacteria</taxon>
        <taxon>Alteromonadales</taxon>
        <taxon>Colwelliaceae</taxon>
        <taxon>Colwellia</taxon>
    </lineage>
</organism>
<protein>
    <recommendedName>
        <fullName evidence="4">DUF2946 domain-containing protein</fullName>
    </recommendedName>
</protein>